<accession>A0A6A6HCL2</accession>
<evidence type="ECO:0000313" key="3">
    <source>
        <dbReference type="Proteomes" id="UP000800092"/>
    </source>
</evidence>
<sequence>MPCPEFFAIHPPAVSTRGNSTDAFISFRLGPPVFPVRPSLILTHQEAVDIKPTAAALSSVRSQSPTPLGDDGLFRGVDIGDDPDDNFPKIWEIYWDYEIFEEYLLPLALIERHVEKQMCLRHKPLYRPGYSYASMVWERPMNGKLRKGHGKKRDDNASLRGDGGSVRPKLLVHIPLRYMTIWGS</sequence>
<dbReference type="EMBL" id="ML991788">
    <property type="protein sequence ID" value="KAF2235864.1"/>
    <property type="molecule type" value="Genomic_DNA"/>
</dbReference>
<gene>
    <name evidence="2" type="ORF">EV356DRAFT_513445</name>
</gene>
<organism evidence="2 3">
    <name type="scientific">Viridothelium virens</name>
    <name type="common">Speckled blister lichen</name>
    <name type="synonym">Trypethelium virens</name>
    <dbReference type="NCBI Taxonomy" id="1048519"/>
    <lineage>
        <taxon>Eukaryota</taxon>
        <taxon>Fungi</taxon>
        <taxon>Dikarya</taxon>
        <taxon>Ascomycota</taxon>
        <taxon>Pezizomycotina</taxon>
        <taxon>Dothideomycetes</taxon>
        <taxon>Dothideomycetes incertae sedis</taxon>
        <taxon>Trypetheliales</taxon>
        <taxon>Trypetheliaceae</taxon>
        <taxon>Viridothelium</taxon>
    </lineage>
</organism>
<evidence type="ECO:0000313" key="2">
    <source>
        <dbReference type="EMBL" id="KAF2235864.1"/>
    </source>
</evidence>
<name>A0A6A6HCL2_VIRVR</name>
<keyword evidence="3" id="KW-1185">Reference proteome</keyword>
<feature type="region of interest" description="Disordered" evidence="1">
    <location>
        <begin position="143"/>
        <end position="162"/>
    </location>
</feature>
<proteinExistence type="predicted"/>
<dbReference type="Proteomes" id="UP000800092">
    <property type="component" value="Unassembled WGS sequence"/>
</dbReference>
<evidence type="ECO:0000256" key="1">
    <source>
        <dbReference type="SAM" id="MobiDB-lite"/>
    </source>
</evidence>
<protein>
    <submittedName>
        <fullName evidence="2">Uncharacterized protein</fullName>
    </submittedName>
</protein>
<reference evidence="2" key="1">
    <citation type="journal article" date="2020" name="Stud. Mycol.">
        <title>101 Dothideomycetes genomes: a test case for predicting lifestyles and emergence of pathogens.</title>
        <authorList>
            <person name="Haridas S."/>
            <person name="Albert R."/>
            <person name="Binder M."/>
            <person name="Bloem J."/>
            <person name="Labutti K."/>
            <person name="Salamov A."/>
            <person name="Andreopoulos B."/>
            <person name="Baker S."/>
            <person name="Barry K."/>
            <person name="Bills G."/>
            <person name="Bluhm B."/>
            <person name="Cannon C."/>
            <person name="Castanera R."/>
            <person name="Culley D."/>
            <person name="Daum C."/>
            <person name="Ezra D."/>
            <person name="Gonzalez J."/>
            <person name="Henrissat B."/>
            <person name="Kuo A."/>
            <person name="Liang C."/>
            <person name="Lipzen A."/>
            <person name="Lutzoni F."/>
            <person name="Magnuson J."/>
            <person name="Mondo S."/>
            <person name="Nolan M."/>
            <person name="Ohm R."/>
            <person name="Pangilinan J."/>
            <person name="Park H.-J."/>
            <person name="Ramirez L."/>
            <person name="Alfaro M."/>
            <person name="Sun H."/>
            <person name="Tritt A."/>
            <person name="Yoshinaga Y."/>
            <person name="Zwiers L.-H."/>
            <person name="Turgeon B."/>
            <person name="Goodwin S."/>
            <person name="Spatafora J."/>
            <person name="Crous P."/>
            <person name="Grigoriev I."/>
        </authorList>
    </citation>
    <scope>NUCLEOTIDE SEQUENCE</scope>
    <source>
        <strain evidence="2">Tuck. ex Michener</strain>
    </source>
</reference>
<dbReference type="AlphaFoldDB" id="A0A6A6HCL2"/>